<protein>
    <submittedName>
        <fullName evidence="1">Uncharacterized protein</fullName>
    </submittedName>
</protein>
<dbReference type="Proteomes" id="UP001367508">
    <property type="component" value="Unassembled WGS sequence"/>
</dbReference>
<organism evidence="1 2">
    <name type="scientific">Canavalia gladiata</name>
    <name type="common">Sword bean</name>
    <name type="synonym">Dolichos gladiatus</name>
    <dbReference type="NCBI Taxonomy" id="3824"/>
    <lineage>
        <taxon>Eukaryota</taxon>
        <taxon>Viridiplantae</taxon>
        <taxon>Streptophyta</taxon>
        <taxon>Embryophyta</taxon>
        <taxon>Tracheophyta</taxon>
        <taxon>Spermatophyta</taxon>
        <taxon>Magnoliopsida</taxon>
        <taxon>eudicotyledons</taxon>
        <taxon>Gunneridae</taxon>
        <taxon>Pentapetalae</taxon>
        <taxon>rosids</taxon>
        <taxon>fabids</taxon>
        <taxon>Fabales</taxon>
        <taxon>Fabaceae</taxon>
        <taxon>Papilionoideae</taxon>
        <taxon>50 kb inversion clade</taxon>
        <taxon>NPAAA clade</taxon>
        <taxon>indigoferoid/millettioid clade</taxon>
        <taxon>Phaseoleae</taxon>
        <taxon>Canavalia</taxon>
    </lineage>
</organism>
<evidence type="ECO:0000313" key="2">
    <source>
        <dbReference type="Proteomes" id="UP001367508"/>
    </source>
</evidence>
<evidence type="ECO:0000313" key="1">
    <source>
        <dbReference type="EMBL" id="KAK7313744.1"/>
    </source>
</evidence>
<dbReference type="EMBL" id="JAYMYQ010000009">
    <property type="protein sequence ID" value="KAK7313744.1"/>
    <property type="molecule type" value="Genomic_DNA"/>
</dbReference>
<reference evidence="1 2" key="1">
    <citation type="submission" date="2024-01" db="EMBL/GenBank/DDBJ databases">
        <title>The genomes of 5 underutilized Papilionoideae crops provide insights into root nodulation and disease resistanc.</title>
        <authorList>
            <person name="Jiang F."/>
        </authorList>
    </citation>
    <scope>NUCLEOTIDE SEQUENCE [LARGE SCALE GENOMIC DNA]</scope>
    <source>
        <strain evidence="1">LVBAO_FW01</strain>
        <tissue evidence="1">Leaves</tissue>
    </source>
</reference>
<comment type="caution">
    <text evidence="1">The sequence shown here is derived from an EMBL/GenBank/DDBJ whole genome shotgun (WGS) entry which is preliminary data.</text>
</comment>
<keyword evidence="2" id="KW-1185">Reference proteome</keyword>
<accession>A0AAN9PXS9</accession>
<dbReference type="AlphaFoldDB" id="A0AAN9PXS9"/>
<sequence length="97" mass="10919">MNFALFLLGRVPRDKVALVRVVWEWAHLLVRGVRCYVPGFGYTDRPSIRDHQVQPASTTNSITFEPSKISNHGGMLDVTLPESSRKISLSRSLILLV</sequence>
<gene>
    <name evidence="1" type="ORF">VNO77_38939</name>
</gene>
<name>A0AAN9PXS9_CANGL</name>
<proteinExistence type="predicted"/>